<keyword evidence="3" id="KW-1185">Reference proteome</keyword>
<sequence length="76" mass="8302">MHWNGQFDVGGVPPGRAGWQKLPYRFLAKGMNQIWFKAQALPARGQLRTVNKTAPNAATEPNERLPLSADASSGLL</sequence>
<reference evidence="2 3" key="1">
    <citation type="submission" date="2018-06" db="EMBL/GenBank/DDBJ databases">
        <title>Complete Genomes of Monosporascus.</title>
        <authorList>
            <person name="Robinson A.J."/>
            <person name="Natvig D.O."/>
        </authorList>
    </citation>
    <scope>NUCLEOTIDE SEQUENCE [LARGE SCALE GENOMIC DNA]</scope>
    <source>
        <strain evidence="2 3">CBS 110550</strain>
    </source>
</reference>
<accession>A0A4V1XBQ4</accession>
<evidence type="ECO:0000256" key="1">
    <source>
        <dbReference type="SAM" id="MobiDB-lite"/>
    </source>
</evidence>
<dbReference type="AlphaFoldDB" id="A0A4V1XBQ4"/>
<evidence type="ECO:0000313" key="2">
    <source>
        <dbReference type="EMBL" id="RYP07059.1"/>
    </source>
</evidence>
<proteinExistence type="predicted"/>
<dbReference type="Proteomes" id="UP000293360">
    <property type="component" value="Unassembled WGS sequence"/>
</dbReference>
<dbReference type="EMBL" id="QJNU01000107">
    <property type="protein sequence ID" value="RYP07059.1"/>
    <property type="molecule type" value="Genomic_DNA"/>
</dbReference>
<comment type="caution">
    <text evidence="2">The sequence shown here is derived from an EMBL/GenBank/DDBJ whole genome shotgun (WGS) entry which is preliminary data.</text>
</comment>
<evidence type="ECO:0000313" key="3">
    <source>
        <dbReference type="Proteomes" id="UP000293360"/>
    </source>
</evidence>
<organism evidence="2 3">
    <name type="scientific">Monosporascus ibericus</name>
    <dbReference type="NCBI Taxonomy" id="155417"/>
    <lineage>
        <taxon>Eukaryota</taxon>
        <taxon>Fungi</taxon>
        <taxon>Dikarya</taxon>
        <taxon>Ascomycota</taxon>
        <taxon>Pezizomycotina</taxon>
        <taxon>Sordariomycetes</taxon>
        <taxon>Xylariomycetidae</taxon>
        <taxon>Xylariales</taxon>
        <taxon>Xylariales incertae sedis</taxon>
        <taxon>Monosporascus</taxon>
    </lineage>
</organism>
<protein>
    <submittedName>
        <fullName evidence="2">Uncharacterized protein</fullName>
    </submittedName>
</protein>
<feature type="region of interest" description="Disordered" evidence="1">
    <location>
        <begin position="51"/>
        <end position="76"/>
    </location>
</feature>
<name>A0A4V1XBQ4_9PEZI</name>
<gene>
    <name evidence="2" type="ORF">DL764_002750</name>
</gene>